<dbReference type="InterPro" id="IPR029032">
    <property type="entry name" value="AhpD-like"/>
</dbReference>
<sequence>MGVIERLAAAPHWKAADPPRVPFGGRADLGVPAWLVSKGVGLLAGTGETRLVQVLGLLPEVARAYLPFAYELVPRGSLGRAPTELVTLRATWNAGGWYEFFHHVHLSRNAGISIGNVERIAEGKGGDERQRALIAATDDLYRERELGAAARARLEGFLSAGQIRDLCFLVGHYEMLAMLLKSAGAEPEPGAWESGPLGWLRSADDSDRFLPDWPGWFSRAANAVQGRYSPYLPPFATVVHRGRISGTVRRTPVTAVRNGNKIIIFVMYGDRSDWVRNVLAADGGGIERLGRLHRIRGVRLTDAATDGDLVPAPFRPVARLSRLLVADLDGVPERPSPPRREAGAGRPLLPAWHRFREAVRAEVPPGLYAAAEAELLTDRMLSDRTWAELALTVPQKLALCLSVGVDATEAMVRNSGFRVEDR</sequence>
<accession>A0ABP6QN14</accession>
<keyword evidence="2" id="KW-1185">Reference proteome</keyword>
<evidence type="ECO:0008006" key="3">
    <source>
        <dbReference type="Google" id="ProtNLM"/>
    </source>
</evidence>
<dbReference type="Proteomes" id="UP001501237">
    <property type="component" value="Unassembled WGS sequence"/>
</dbReference>
<dbReference type="PANTHER" id="PTHR34846">
    <property type="entry name" value="4-CARBOXYMUCONOLACTONE DECARBOXYLASE FAMILY PROTEIN (AFU_ORTHOLOGUE AFUA_6G11590)"/>
    <property type="match status" value="1"/>
</dbReference>
<dbReference type="InterPro" id="IPR004378">
    <property type="entry name" value="F420H2_quin_Rdtase"/>
</dbReference>
<reference evidence="2" key="1">
    <citation type="journal article" date="2019" name="Int. J. Syst. Evol. Microbiol.">
        <title>The Global Catalogue of Microorganisms (GCM) 10K type strain sequencing project: providing services to taxonomists for standard genome sequencing and annotation.</title>
        <authorList>
            <consortium name="The Broad Institute Genomics Platform"/>
            <consortium name="The Broad Institute Genome Sequencing Center for Infectious Disease"/>
            <person name="Wu L."/>
            <person name="Ma J."/>
        </authorList>
    </citation>
    <scope>NUCLEOTIDE SEQUENCE [LARGE SCALE GENOMIC DNA]</scope>
    <source>
        <strain evidence="2">JCM 9377</strain>
    </source>
</reference>
<dbReference type="SUPFAM" id="SSF69118">
    <property type="entry name" value="AhpD-like"/>
    <property type="match status" value="1"/>
</dbReference>
<dbReference type="PANTHER" id="PTHR34846:SF5">
    <property type="entry name" value="CARBOXYMUCONOLACTONE DECARBOXYLASE-LIKE DOMAIN-CONTAINING PROTEIN"/>
    <property type="match status" value="1"/>
</dbReference>
<evidence type="ECO:0000313" key="2">
    <source>
        <dbReference type="Proteomes" id="UP001501237"/>
    </source>
</evidence>
<dbReference type="Gene3D" id="1.20.1290.10">
    <property type="entry name" value="AhpD-like"/>
    <property type="match status" value="1"/>
</dbReference>
<gene>
    <name evidence="1" type="ORF">GCM10010468_74190</name>
</gene>
<dbReference type="InterPro" id="IPR012349">
    <property type="entry name" value="Split_barrel_FMN-bd"/>
</dbReference>
<dbReference type="EMBL" id="BAAAUV010000035">
    <property type="protein sequence ID" value="GAA3238585.1"/>
    <property type="molecule type" value="Genomic_DNA"/>
</dbReference>
<evidence type="ECO:0000313" key="1">
    <source>
        <dbReference type="EMBL" id="GAA3238585.1"/>
    </source>
</evidence>
<proteinExistence type="predicted"/>
<organism evidence="1 2">
    <name type="scientific">Actinocorallia longicatena</name>
    <dbReference type="NCBI Taxonomy" id="111803"/>
    <lineage>
        <taxon>Bacteria</taxon>
        <taxon>Bacillati</taxon>
        <taxon>Actinomycetota</taxon>
        <taxon>Actinomycetes</taxon>
        <taxon>Streptosporangiales</taxon>
        <taxon>Thermomonosporaceae</taxon>
        <taxon>Actinocorallia</taxon>
    </lineage>
</organism>
<dbReference type="Gene3D" id="2.30.110.10">
    <property type="entry name" value="Electron Transport, Fmn-binding Protein, Chain A"/>
    <property type="match status" value="1"/>
</dbReference>
<comment type="caution">
    <text evidence="1">The sequence shown here is derived from an EMBL/GenBank/DDBJ whole genome shotgun (WGS) entry which is preliminary data.</text>
</comment>
<protein>
    <recommendedName>
        <fullName evidence="3">Deazaflavin-dependent oxidoreductase (Nitroreductase family)</fullName>
    </recommendedName>
</protein>
<dbReference type="RefSeq" id="WP_344838225.1">
    <property type="nucleotide sequence ID" value="NZ_BAAAUV010000035.1"/>
</dbReference>
<dbReference type="Pfam" id="PF04075">
    <property type="entry name" value="F420H2_quin_red"/>
    <property type="match status" value="1"/>
</dbReference>
<name>A0ABP6QN14_9ACTN</name>